<dbReference type="EMBL" id="PPCV01000005">
    <property type="protein sequence ID" value="RXW32156.1"/>
    <property type="molecule type" value="Genomic_DNA"/>
</dbReference>
<organism evidence="3 4">
    <name type="scientific">Propioniciclava flava</name>
    <dbReference type="NCBI Taxonomy" id="2072026"/>
    <lineage>
        <taxon>Bacteria</taxon>
        <taxon>Bacillati</taxon>
        <taxon>Actinomycetota</taxon>
        <taxon>Actinomycetes</taxon>
        <taxon>Propionibacteriales</taxon>
        <taxon>Propionibacteriaceae</taxon>
        <taxon>Propioniciclava</taxon>
    </lineage>
</organism>
<reference evidence="3 4" key="1">
    <citation type="submission" date="2018-01" db="EMBL/GenBank/DDBJ databases">
        <title>Lactibacter flavus gen. nov., sp. nov., a novel bacterium of the family Propionibacteriaceae isolated from raw milk and dairy products.</title>
        <authorList>
            <person name="Wenning M."/>
            <person name="Breitenwieser F."/>
            <person name="Huptas C."/>
            <person name="von Neubeck M."/>
            <person name="Busse H.-J."/>
            <person name="Scherer S."/>
        </authorList>
    </citation>
    <scope>NUCLEOTIDE SEQUENCE [LARGE SCALE GENOMIC DNA]</scope>
    <source>
        <strain evidence="3 4">VG341</strain>
    </source>
</reference>
<dbReference type="AlphaFoldDB" id="A0A4Q2EHK3"/>
<dbReference type="Proteomes" id="UP000290624">
    <property type="component" value="Unassembled WGS sequence"/>
</dbReference>
<keyword evidence="4" id="KW-1185">Reference proteome</keyword>
<gene>
    <name evidence="3" type="ORF">C1706_08960</name>
</gene>
<evidence type="ECO:0000259" key="2">
    <source>
        <dbReference type="Pfam" id="PF24880"/>
    </source>
</evidence>
<name>A0A4Q2EHK3_9ACTN</name>
<feature type="domain" description="DUF7738" evidence="2">
    <location>
        <begin position="4"/>
        <end position="81"/>
    </location>
</feature>
<evidence type="ECO:0000256" key="1">
    <source>
        <dbReference type="SAM" id="MobiDB-lite"/>
    </source>
</evidence>
<accession>A0A4Q2EHK3</accession>
<dbReference type="InterPro" id="IPR056640">
    <property type="entry name" value="DUF7738"/>
</dbReference>
<feature type="region of interest" description="Disordered" evidence="1">
    <location>
        <begin position="92"/>
        <end position="117"/>
    </location>
</feature>
<protein>
    <recommendedName>
        <fullName evidence="2">DUF7738 domain-containing protein</fullName>
    </recommendedName>
</protein>
<sequence length="117" mass="12690">MRSIDVTPAGVKIEETLFETLSVSALAEVLGQPRIVPPDDPAPEANGYVPSTLAIWDDAGIFAFTKGGDEASELEVRLSHDPVEEARVKFDSPRCGLARSSREPSRLQGGNPWTRSR</sequence>
<comment type="caution">
    <text evidence="3">The sequence shown here is derived from an EMBL/GenBank/DDBJ whole genome shotgun (WGS) entry which is preliminary data.</text>
</comment>
<evidence type="ECO:0000313" key="4">
    <source>
        <dbReference type="Proteomes" id="UP000290624"/>
    </source>
</evidence>
<evidence type="ECO:0000313" key="3">
    <source>
        <dbReference type="EMBL" id="RXW32156.1"/>
    </source>
</evidence>
<proteinExistence type="predicted"/>
<dbReference type="Pfam" id="PF24880">
    <property type="entry name" value="DUF7738"/>
    <property type="match status" value="1"/>
</dbReference>